<protein>
    <recommendedName>
        <fullName evidence="1">DUF2341 domain-containing protein</fullName>
    </recommendedName>
</protein>
<evidence type="ECO:0000313" key="3">
    <source>
        <dbReference type="Proteomes" id="UP000229916"/>
    </source>
</evidence>
<organism evidence="2 3">
    <name type="scientific">candidate division WWE3 bacterium CG06_land_8_20_14_3_00_42_16</name>
    <dbReference type="NCBI Taxonomy" id="1975083"/>
    <lineage>
        <taxon>Bacteria</taxon>
        <taxon>Katanobacteria</taxon>
    </lineage>
</organism>
<dbReference type="Proteomes" id="UP000229916">
    <property type="component" value="Unassembled WGS sequence"/>
</dbReference>
<dbReference type="AlphaFoldDB" id="A0A2M7APM1"/>
<evidence type="ECO:0000313" key="2">
    <source>
        <dbReference type="EMBL" id="PIU69316.1"/>
    </source>
</evidence>
<gene>
    <name evidence="2" type="ORF">COS81_00345</name>
</gene>
<sequence length="191" mass="21096">MTKMLPKKPTLSKFKPHSLLSVLLIFSPSLSLFQFFIPASNILAASPWTQTDWSGGDGQTSWSNENKYSSASNVDSSTSGQLSLAANSGYQTHWGEGFKYRKQLTFNNSSQAENLANFPVLVKLTSSNFDFSKAQTAGQDIRFVDADDSTALPYEIEKWDAAGQEADIWVKVPQVDASSSTDFMYRVIVNI</sequence>
<dbReference type="Pfam" id="PF10102">
    <property type="entry name" value="DUF2341"/>
    <property type="match status" value="1"/>
</dbReference>
<reference evidence="3" key="1">
    <citation type="submission" date="2017-09" db="EMBL/GenBank/DDBJ databases">
        <title>Depth-based differentiation of microbial function through sediment-hosted aquifers and enrichment of novel symbionts in the deep terrestrial subsurface.</title>
        <authorList>
            <person name="Probst A.J."/>
            <person name="Ladd B."/>
            <person name="Jarett J.K."/>
            <person name="Geller-Mcgrath D.E."/>
            <person name="Sieber C.M.K."/>
            <person name="Emerson J.B."/>
            <person name="Anantharaman K."/>
            <person name="Thomas B.C."/>
            <person name="Malmstrom R."/>
            <person name="Stieglmeier M."/>
            <person name="Klingl A."/>
            <person name="Woyke T."/>
            <person name="Ryan C.M."/>
            <person name="Banfield J.F."/>
        </authorList>
    </citation>
    <scope>NUCLEOTIDE SEQUENCE [LARGE SCALE GENOMIC DNA]</scope>
</reference>
<proteinExistence type="predicted"/>
<comment type="caution">
    <text evidence="2">The sequence shown here is derived from an EMBL/GenBank/DDBJ whole genome shotgun (WGS) entry which is preliminary data.</text>
</comment>
<evidence type="ECO:0000259" key="1">
    <source>
        <dbReference type="Pfam" id="PF10102"/>
    </source>
</evidence>
<dbReference type="EMBL" id="PEWD01000006">
    <property type="protein sequence ID" value="PIU69316.1"/>
    <property type="molecule type" value="Genomic_DNA"/>
</dbReference>
<accession>A0A2M7APM1</accession>
<dbReference type="InterPro" id="IPR018765">
    <property type="entry name" value="DUF2341"/>
</dbReference>
<name>A0A2M7APM1_UNCKA</name>
<feature type="domain" description="DUF2341" evidence="1">
    <location>
        <begin position="138"/>
        <end position="182"/>
    </location>
</feature>